<accession>A0A235B584</accession>
<organism evidence="1 2">
    <name type="scientific">Paludifilum halophilum</name>
    <dbReference type="NCBI Taxonomy" id="1642702"/>
    <lineage>
        <taxon>Bacteria</taxon>
        <taxon>Bacillati</taxon>
        <taxon>Bacillota</taxon>
        <taxon>Bacilli</taxon>
        <taxon>Bacillales</taxon>
        <taxon>Thermoactinomycetaceae</taxon>
        <taxon>Paludifilum</taxon>
    </lineage>
</organism>
<name>A0A235B584_9BACL</name>
<proteinExistence type="predicted"/>
<gene>
    <name evidence="1" type="ORF">CHM34_11100</name>
</gene>
<evidence type="ECO:0000313" key="2">
    <source>
        <dbReference type="Proteomes" id="UP000215459"/>
    </source>
</evidence>
<dbReference type="Proteomes" id="UP000215459">
    <property type="component" value="Unassembled WGS sequence"/>
</dbReference>
<dbReference type="RefSeq" id="WP_094264680.1">
    <property type="nucleotide sequence ID" value="NZ_NOWF01000006.1"/>
</dbReference>
<dbReference type="OrthoDB" id="2990832at2"/>
<comment type="caution">
    <text evidence="1">The sequence shown here is derived from an EMBL/GenBank/DDBJ whole genome shotgun (WGS) entry which is preliminary data.</text>
</comment>
<protein>
    <submittedName>
        <fullName evidence="1">Uncharacterized protein</fullName>
    </submittedName>
</protein>
<evidence type="ECO:0000313" key="1">
    <source>
        <dbReference type="EMBL" id="OYD07443.1"/>
    </source>
</evidence>
<keyword evidence="2" id="KW-1185">Reference proteome</keyword>
<sequence length="62" mass="7736">MNITMDLSWEEFKAARKCLERRYRELRHKVLEGDRKGRSIHWYREEAILLERVLEELNQSRF</sequence>
<dbReference type="EMBL" id="NOWF01000006">
    <property type="protein sequence ID" value="OYD07443.1"/>
    <property type="molecule type" value="Genomic_DNA"/>
</dbReference>
<dbReference type="AlphaFoldDB" id="A0A235B584"/>
<reference evidence="1 2" key="1">
    <citation type="submission" date="2017-07" db="EMBL/GenBank/DDBJ databases">
        <title>The genome sequence of Paludifilum halophilum highlights mechanisms for microbial adaptation to high salt environemnts.</title>
        <authorList>
            <person name="Belbahri L."/>
        </authorList>
    </citation>
    <scope>NUCLEOTIDE SEQUENCE [LARGE SCALE GENOMIC DNA]</scope>
    <source>
        <strain evidence="1 2">DSM 102817</strain>
    </source>
</reference>